<keyword evidence="4" id="KW-1185">Reference proteome</keyword>
<dbReference type="Proteomes" id="UP000199093">
    <property type="component" value="Unassembled WGS sequence"/>
</dbReference>
<dbReference type="AlphaFoldDB" id="A0A1G8N126"/>
<gene>
    <name evidence="3" type="ORF">SAMN04487993_100988</name>
</gene>
<accession>A0A1G8N126</accession>
<sequence length="188" mass="20157">MMTQIDELQSRIARALDRIALGVDHLAPPAPLPEPAAAPLPEDAPPPPAGEDLEQLTAALDEERMANAQLEARVKLLHARLADGADAGLREQIAVQRDTMAELDGALQRLRQANDMLRRSHEDMRAALEAGVGEPHLVNQAMLAELESLRAERDAERVEARAVLGALEPLLSGAESPAPQGAAEETQT</sequence>
<feature type="region of interest" description="Disordered" evidence="2">
    <location>
        <begin position="169"/>
        <end position="188"/>
    </location>
</feature>
<evidence type="ECO:0000313" key="3">
    <source>
        <dbReference type="EMBL" id="SDI73888.1"/>
    </source>
</evidence>
<feature type="region of interest" description="Disordered" evidence="2">
    <location>
        <begin position="25"/>
        <end position="53"/>
    </location>
</feature>
<feature type="coiled-coil region" evidence="1">
    <location>
        <begin position="53"/>
        <end position="159"/>
    </location>
</feature>
<evidence type="ECO:0000256" key="2">
    <source>
        <dbReference type="SAM" id="MobiDB-lite"/>
    </source>
</evidence>
<evidence type="ECO:0000313" key="4">
    <source>
        <dbReference type="Proteomes" id="UP000199093"/>
    </source>
</evidence>
<proteinExistence type="predicted"/>
<dbReference type="STRING" id="555512.SAMN04487993_100988"/>
<reference evidence="3 4" key="1">
    <citation type="submission" date="2016-10" db="EMBL/GenBank/DDBJ databases">
        <authorList>
            <person name="de Groot N.N."/>
        </authorList>
    </citation>
    <scope>NUCLEOTIDE SEQUENCE [LARGE SCALE GENOMIC DNA]</scope>
    <source>
        <strain evidence="3 4">DSM 26424</strain>
    </source>
</reference>
<dbReference type="RefSeq" id="WP_330165791.1">
    <property type="nucleotide sequence ID" value="NZ_JAINWH010000001.1"/>
</dbReference>
<organism evidence="3 4">
    <name type="scientific">Salipiger marinus</name>
    <dbReference type="NCBI Taxonomy" id="555512"/>
    <lineage>
        <taxon>Bacteria</taxon>
        <taxon>Pseudomonadati</taxon>
        <taxon>Pseudomonadota</taxon>
        <taxon>Alphaproteobacteria</taxon>
        <taxon>Rhodobacterales</taxon>
        <taxon>Roseobacteraceae</taxon>
        <taxon>Salipiger</taxon>
    </lineage>
</organism>
<keyword evidence="1" id="KW-0175">Coiled coil</keyword>
<protein>
    <submittedName>
        <fullName evidence="3">Uncharacterized protein</fullName>
    </submittedName>
</protein>
<evidence type="ECO:0000256" key="1">
    <source>
        <dbReference type="SAM" id="Coils"/>
    </source>
</evidence>
<name>A0A1G8N126_9RHOB</name>
<feature type="compositionally biased region" description="Pro residues" evidence="2">
    <location>
        <begin position="28"/>
        <end position="49"/>
    </location>
</feature>
<dbReference type="EMBL" id="FNEJ01000009">
    <property type="protein sequence ID" value="SDI73888.1"/>
    <property type="molecule type" value="Genomic_DNA"/>
</dbReference>